<name>L2GKJ9_VITCO</name>
<protein>
    <submittedName>
        <fullName evidence="3">Uncharacterized protein</fullName>
    </submittedName>
</protein>
<dbReference type="GeneID" id="19882332"/>
<feature type="signal peptide" evidence="2">
    <location>
        <begin position="1"/>
        <end position="20"/>
    </location>
</feature>
<keyword evidence="4" id="KW-1185">Reference proteome</keyword>
<organism evidence="3 4">
    <name type="scientific">Vittaforma corneae (strain ATCC 50505)</name>
    <name type="common">Microsporidian parasite</name>
    <name type="synonym">Nosema corneum</name>
    <dbReference type="NCBI Taxonomy" id="993615"/>
    <lineage>
        <taxon>Eukaryota</taxon>
        <taxon>Fungi</taxon>
        <taxon>Fungi incertae sedis</taxon>
        <taxon>Microsporidia</taxon>
        <taxon>Nosematidae</taxon>
        <taxon>Vittaforma</taxon>
    </lineage>
</organism>
<reference evidence="4" key="1">
    <citation type="submission" date="2011-05" db="EMBL/GenBank/DDBJ databases">
        <title>The genome sequence of Vittaforma corneae strain ATCC 50505.</title>
        <authorList>
            <consortium name="The Broad Institute Genome Sequencing Platform"/>
            <person name="Cuomo C."/>
            <person name="Didier E."/>
            <person name="Bowers L."/>
            <person name="Young S.K."/>
            <person name="Zeng Q."/>
            <person name="Gargeya S."/>
            <person name="Fitzgerald M."/>
            <person name="Haas B."/>
            <person name="Abouelleil A."/>
            <person name="Alvarado L."/>
            <person name="Arachchi H.M."/>
            <person name="Berlin A."/>
            <person name="Chapman S.B."/>
            <person name="Gearin G."/>
            <person name="Goldberg J."/>
            <person name="Griggs A."/>
            <person name="Gujja S."/>
            <person name="Hansen M."/>
            <person name="Heiman D."/>
            <person name="Howarth C."/>
            <person name="Larimer J."/>
            <person name="Lui A."/>
            <person name="MacDonald P.J.P."/>
            <person name="McCowen C."/>
            <person name="Montmayeur A."/>
            <person name="Murphy C."/>
            <person name="Neiman D."/>
            <person name="Pearson M."/>
            <person name="Priest M."/>
            <person name="Roberts A."/>
            <person name="Saif S."/>
            <person name="Shea T."/>
            <person name="Sisk P."/>
            <person name="Stolte C."/>
            <person name="Sykes S."/>
            <person name="Wortman J."/>
            <person name="Nusbaum C."/>
            <person name="Birren B."/>
        </authorList>
    </citation>
    <scope>NUCLEOTIDE SEQUENCE [LARGE SCALE GENOMIC DNA]</scope>
    <source>
        <strain evidence="4">ATCC 50505</strain>
    </source>
</reference>
<dbReference type="Proteomes" id="UP000011082">
    <property type="component" value="Unassembled WGS sequence"/>
</dbReference>
<evidence type="ECO:0000313" key="4">
    <source>
        <dbReference type="Proteomes" id="UP000011082"/>
    </source>
</evidence>
<dbReference type="HOGENOM" id="CLU_708972_0_0_1"/>
<proteinExistence type="predicted"/>
<evidence type="ECO:0000313" key="3">
    <source>
        <dbReference type="EMBL" id="ELA41381.1"/>
    </source>
</evidence>
<dbReference type="RefSeq" id="XP_007605067.1">
    <property type="nucleotide sequence ID" value="XM_007605005.1"/>
</dbReference>
<gene>
    <name evidence="3" type="ORF">VICG_01622</name>
</gene>
<dbReference type="VEuPathDB" id="MicrosporidiaDB:VICG_01622"/>
<keyword evidence="1" id="KW-0472">Membrane</keyword>
<sequence length="472" mass="52503">MIFRVNCALIQLLGLKSAFATSTVVDDAEDRNKACFDDIQKEYTNSIKAFNDFLETNNFGGSKSSQIDSFVHNVINPSLKDATNDFEKYSISKNSATKDNALSRFFFDIFNPETLGSKTKDILRTGLNTSDVSKCLLADSMMTELLAIEAIPAEFESDVLQHVLNFYFGALLCLTKTYQGSIESDTLQAYFQTIHSSAVAVKDLANSAIELVYTRQEDADSEDIKFVAKTGVDKDALTAGVKNLESQIENFVLQSETLLGKLSSNPVASSVSDYRNAILNAINLMEMAKSIGDVITNFIKDSYPNVFSRENGDYYVFRLAYFVGYFELSKQMVYFSVSKSHFHNKFMKKLEAPAGGFLDAFGSLVPKIFVEDDDSDIHFLTGEYHDYIQKATDIDVSPTALVVVPETPETDNDAEAAPETDVPVIAKDVEKAEEPSSGTKWYDLVLYTLVLVVFGIGAYYFYARYAKLSEID</sequence>
<keyword evidence="2" id="KW-0732">Signal</keyword>
<dbReference type="AlphaFoldDB" id="L2GKJ9"/>
<evidence type="ECO:0000256" key="2">
    <source>
        <dbReference type="SAM" id="SignalP"/>
    </source>
</evidence>
<feature type="transmembrane region" description="Helical" evidence="1">
    <location>
        <begin position="444"/>
        <end position="462"/>
    </location>
</feature>
<keyword evidence="1" id="KW-0812">Transmembrane</keyword>
<accession>L2GKJ9</accession>
<dbReference type="EMBL" id="JH370145">
    <property type="protein sequence ID" value="ELA41381.1"/>
    <property type="molecule type" value="Genomic_DNA"/>
</dbReference>
<feature type="chain" id="PRO_5003959795" evidence="2">
    <location>
        <begin position="21"/>
        <end position="472"/>
    </location>
</feature>
<keyword evidence="1" id="KW-1133">Transmembrane helix</keyword>
<dbReference type="InParanoid" id="L2GKJ9"/>
<evidence type="ECO:0000256" key="1">
    <source>
        <dbReference type="SAM" id="Phobius"/>
    </source>
</evidence>